<name>A0ABP0VKT7_9BRYO</name>
<feature type="region of interest" description="Disordered" evidence="7">
    <location>
        <begin position="142"/>
        <end position="162"/>
    </location>
</feature>
<dbReference type="InterPro" id="IPR003388">
    <property type="entry name" value="Reticulon"/>
</dbReference>
<evidence type="ECO:0000313" key="10">
    <source>
        <dbReference type="Proteomes" id="UP001497444"/>
    </source>
</evidence>
<feature type="compositionally biased region" description="Polar residues" evidence="7">
    <location>
        <begin position="376"/>
        <end position="389"/>
    </location>
</feature>
<reference evidence="9 10" key="1">
    <citation type="submission" date="2024-02" db="EMBL/GenBank/DDBJ databases">
        <authorList>
            <consortium name="ELIXIR-Norway"/>
            <consortium name="Elixir Norway"/>
        </authorList>
    </citation>
    <scope>NUCLEOTIDE SEQUENCE [LARGE SCALE GENOMIC DNA]</scope>
</reference>
<gene>
    <name evidence="9" type="ORF">CSSPJE1EN1_LOCUS529</name>
</gene>
<keyword evidence="4 6" id="KW-1133">Transmembrane helix</keyword>
<dbReference type="EMBL" id="OZ020096">
    <property type="protein sequence ID" value="CAK9255051.1"/>
    <property type="molecule type" value="Genomic_DNA"/>
</dbReference>
<dbReference type="Proteomes" id="UP001497444">
    <property type="component" value="Chromosome 1"/>
</dbReference>
<feature type="transmembrane region" description="Helical" evidence="6">
    <location>
        <begin position="680"/>
        <end position="709"/>
    </location>
</feature>
<feature type="transmembrane region" description="Helical" evidence="6">
    <location>
        <begin position="543"/>
        <end position="562"/>
    </location>
</feature>
<feature type="transmembrane region" description="Helical" evidence="6">
    <location>
        <begin position="521"/>
        <end position="537"/>
    </location>
</feature>
<evidence type="ECO:0000256" key="7">
    <source>
        <dbReference type="SAM" id="MobiDB-lite"/>
    </source>
</evidence>
<evidence type="ECO:0000256" key="6">
    <source>
        <dbReference type="RuleBase" id="RU363132"/>
    </source>
</evidence>
<keyword evidence="3 6" id="KW-0256">Endoplasmic reticulum</keyword>
<feature type="compositionally biased region" description="Low complexity" evidence="7">
    <location>
        <begin position="240"/>
        <end position="254"/>
    </location>
</feature>
<accession>A0ABP0VKT7</accession>
<dbReference type="InterPro" id="IPR044647">
    <property type="entry name" value="RTNLB17/18/21"/>
</dbReference>
<dbReference type="PANTHER" id="PTHR46626:SF2">
    <property type="entry name" value="RETICULON-LIKE PROTEIN B17"/>
    <property type="match status" value="1"/>
</dbReference>
<evidence type="ECO:0000256" key="1">
    <source>
        <dbReference type="ARBA" id="ARBA00004477"/>
    </source>
</evidence>
<feature type="compositionally biased region" description="Acidic residues" evidence="7">
    <location>
        <begin position="396"/>
        <end position="412"/>
    </location>
</feature>
<evidence type="ECO:0000256" key="5">
    <source>
        <dbReference type="ARBA" id="ARBA00023136"/>
    </source>
</evidence>
<sequence length="787" mass="86433">MEESVPQLKTATSSAAMLQLQVPSVVDKALGRVPNSVEESNPLVYSSSTMPFSRSQSVKIPVEHGSAAVERFASRPSSRLKTRNRGEEFPADLQDDDAPHLHQYARDREGRTKSRGGGGRNGVDIADLDAFDGYGAAAAAPIKEERASSRSSSRMKGRSSSRDAATAAAAAVGSYTGLQQEDKDLQLGASNIVVRSANGMDMADVEGYLYGMRSLQSTPRFRSSASAASMDPQPEKAAKTTTRSRSSSSSGSSRNANAKDTQEELRALHEVVKEIRRSNAARRSVASARGLGESTEAMEDMNLLRASLKSPRTSSSSFSYSQREAPDSLADERLSRAERHARKHQQQKSPRNLKADNTEIQLIHRESSTGAAAPSSEHNNTSRQATNGRLSRGEWEELQQSDDGGAYEEEDIAATQRQSRAAAPRQQHKHRPVVHDHPSPQELLTTTPPPPPMLLPVSHPPECELLPEMLVAAAPSSLEQIPMNWSSATMPTTEEGFSTMNVGWLQALVDLIMWRDIPRSALWFGAGSFIILSTSFMPRIRCGLIGIGANFALFYLAAVFMYRMFIPGSAAQLSEDNVGTGCCTTEADIARWIRIFLPAINLVLTKTRQVFSGDPATTLKVAAVLWLLARAGSRMSLWSFVRLCYFGVFTVPKCCNCYSNQLQAHVRAWMAWSTYSHKKAVLVAAFLLAWNMSSFSTRLWGGFMMLVWLRLYQQSHPLVFEEAVSDVSCSMGAIDLSNHQEILQQTIKAKPESVEDARQQEDPAALVKMEQVQKFPGREVNSHIYKA</sequence>
<feature type="region of interest" description="Disordered" evidence="7">
    <location>
        <begin position="70"/>
        <end position="100"/>
    </location>
</feature>
<organism evidence="9 10">
    <name type="scientific">Sphagnum jensenii</name>
    <dbReference type="NCBI Taxonomy" id="128206"/>
    <lineage>
        <taxon>Eukaryota</taxon>
        <taxon>Viridiplantae</taxon>
        <taxon>Streptophyta</taxon>
        <taxon>Embryophyta</taxon>
        <taxon>Bryophyta</taxon>
        <taxon>Sphagnophytina</taxon>
        <taxon>Sphagnopsida</taxon>
        <taxon>Sphagnales</taxon>
        <taxon>Sphagnaceae</taxon>
        <taxon>Sphagnum</taxon>
    </lineage>
</organism>
<keyword evidence="5 6" id="KW-0472">Membrane</keyword>
<feature type="compositionally biased region" description="Low complexity" evidence="7">
    <location>
        <begin position="308"/>
        <end position="321"/>
    </location>
</feature>
<keyword evidence="2 6" id="KW-0812">Transmembrane</keyword>
<keyword evidence="10" id="KW-1185">Reference proteome</keyword>
<proteinExistence type="predicted"/>
<dbReference type="PANTHER" id="PTHR46626">
    <property type="entry name" value="RETICULON-LIKE PROTEIN B17"/>
    <property type="match status" value="1"/>
</dbReference>
<evidence type="ECO:0000259" key="8">
    <source>
        <dbReference type="PROSITE" id="PS50845"/>
    </source>
</evidence>
<feature type="compositionally biased region" description="Basic and acidic residues" evidence="7">
    <location>
        <begin position="324"/>
        <end position="338"/>
    </location>
</feature>
<protein>
    <recommendedName>
        <fullName evidence="6">Reticulon-like protein</fullName>
    </recommendedName>
</protein>
<evidence type="ECO:0000256" key="4">
    <source>
        <dbReference type="ARBA" id="ARBA00022989"/>
    </source>
</evidence>
<feature type="region of interest" description="Disordered" evidence="7">
    <location>
        <begin position="221"/>
        <end position="262"/>
    </location>
</feature>
<evidence type="ECO:0000313" key="9">
    <source>
        <dbReference type="EMBL" id="CAK9255051.1"/>
    </source>
</evidence>
<feature type="domain" description="Reticulon" evidence="8">
    <location>
        <begin position="508"/>
        <end position="666"/>
    </location>
</feature>
<feature type="compositionally biased region" description="Basic and acidic residues" evidence="7">
    <location>
        <begin position="353"/>
        <end position="367"/>
    </location>
</feature>
<evidence type="ECO:0000256" key="3">
    <source>
        <dbReference type="ARBA" id="ARBA00022824"/>
    </source>
</evidence>
<comment type="subcellular location">
    <subcellularLocation>
        <location evidence="1 6">Endoplasmic reticulum membrane</location>
        <topology evidence="1 6">Multi-pass membrane protein</topology>
    </subcellularLocation>
</comment>
<feature type="compositionally biased region" description="Low complexity" evidence="7">
    <location>
        <begin position="413"/>
        <end position="425"/>
    </location>
</feature>
<dbReference type="PROSITE" id="PS50845">
    <property type="entry name" value="RETICULON"/>
    <property type="match status" value="1"/>
</dbReference>
<evidence type="ECO:0000256" key="2">
    <source>
        <dbReference type="ARBA" id="ARBA00022692"/>
    </source>
</evidence>
<dbReference type="Pfam" id="PF02453">
    <property type="entry name" value="Reticulon"/>
    <property type="match status" value="1"/>
</dbReference>
<feature type="region of interest" description="Disordered" evidence="7">
    <location>
        <begin position="308"/>
        <end position="442"/>
    </location>
</feature>